<feature type="transmembrane region" description="Helical" evidence="1">
    <location>
        <begin position="433"/>
        <end position="452"/>
    </location>
</feature>
<dbReference type="EMBL" id="APOL01000027">
    <property type="protein sequence ID" value="ENU33258.1"/>
    <property type="molecule type" value="Genomic_DNA"/>
</dbReference>
<feature type="transmembrane region" description="Helical" evidence="1">
    <location>
        <begin position="1008"/>
        <end position="1032"/>
    </location>
</feature>
<feature type="transmembrane region" description="Helical" evidence="1">
    <location>
        <begin position="336"/>
        <end position="355"/>
    </location>
</feature>
<dbReference type="RefSeq" id="WP_004679197.1">
    <property type="nucleotide sequence ID" value="NZ_KB849226.1"/>
</dbReference>
<dbReference type="AlphaFoldDB" id="N8RCX0"/>
<dbReference type="InterPro" id="IPR001036">
    <property type="entry name" value="Acrflvin-R"/>
</dbReference>
<dbReference type="Proteomes" id="UP000018426">
    <property type="component" value="Unassembled WGS sequence"/>
</dbReference>
<feature type="transmembrane region" description="Helical" evidence="1">
    <location>
        <begin position="983"/>
        <end position="1002"/>
    </location>
</feature>
<feature type="transmembrane region" description="Helical" evidence="1">
    <location>
        <begin position="908"/>
        <end position="928"/>
    </location>
</feature>
<organism evidence="2 3">
    <name type="scientific">Acinetobacter parvus NIPH 1103</name>
    <dbReference type="NCBI Taxonomy" id="1217671"/>
    <lineage>
        <taxon>Bacteria</taxon>
        <taxon>Pseudomonadati</taxon>
        <taxon>Pseudomonadota</taxon>
        <taxon>Gammaproteobacteria</taxon>
        <taxon>Moraxellales</taxon>
        <taxon>Moraxellaceae</taxon>
        <taxon>Acinetobacter</taxon>
    </lineage>
</organism>
<keyword evidence="1" id="KW-0472">Membrane</keyword>
<feature type="transmembrane region" description="Helical" evidence="1">
    <location>
        <begin position="551"/>
        <end position="569"/>
    </location>
</feature>
<feature type="transmembrane region" description="Helical" evidence="1">
    <location>
        <begin position="362"/>
        <end position="381"/>
    </location>
</feature>
<dbReference type="SUPFAM" id="SSF82693">
    <property type="entry name" value="Multidrug efflux transporter AcrB pore domain, PN1, PN2, PC1 and PC2 subdomains"/>
    <property type="match status" value="3"/>
</dbReference>
<dbReference type="STRING" id="134533.GCA_001485085_00911"/>
<dbReference type="SUPFAM" id="SSF82714">
    <property type="entry name" value="Multidrug efflux transporter AcrB TolC docking domain, DN and DC subdomains"/>
    <property type="match status" value="2"/>
</dbReference>
<dbReference type="HOGENOM" id="CLU_002755_1_2_6"/>
<keyword evidence="1" id="KW-1133">Transmembrane helix</keyword>
<dbReference type="PATRIC" id="fig|1217671.3.peg.1742"/>
<dbReference type="GO" id="GO:0042910">
    <property type="term" value="F:xenobiotic transmembrane transporter activity"/>
    <property type="evidence" value="ECO:0007669"/>
    <property type="project" value="TreeGrafter"/>
</dbReference>
<dbReference type="SUPFAM" id="SSF82866">
    <property type="entry name" value="Multidrug efflux transporter AcrB transmembrane domain"/>
    <property type="match status" value="2"/>
</dbReference>
<evidence type="ECO:0000256" key="1">
    <source>
        <dbReference type="SAM" id="Phobius"/>
    </source>
</evidence>
<reference evidence="2 3" key="1">
    <citation type="submission" date="2013-02" db="EMBL/GenBank/DDBJ databases">
        <title>The Genome Sequence of Acinetobacter parvus NIPH 1103.</title>
        <authorList>
            <consortium name="The Broad Institute Genome Sequencing Platform"/>
            <consortium name="The Broad Institute Genome Sequencing Center for Infectious Disease"/>
            <person name="Cerqueira G."/>
            <person name="Feldgarden M."/>
            <person name="Courvalin P."/>
            <person name="Perichon B."/>
            <person name="Grillot-Courvalin C."/>
            <person name="Clermont D."/>
            <person name="Rocha E."/>
            <person name="Yoon E.-J."/>
            <person name="Nemec A."/>
            <person name="Walker B."/>
            <person name="Young S.K."/>
            <person name="Zeng Q."/>
            <person name="Gargeya S."/>
            <person name="Fitzgerald M."/>
            <person name="Haas B."/>
            <person name="Abouelleil A."/>
            <person name="Alvarado L."/>
            <person name="Arachchi H.M."/>
            <person name="Berlin A.M."/>
            <person name="Chapman S.B."/>
            <person name="Dewar J."/>
            <person name="Goldberg J."/>
            <person name="Griggs A."/>
            <person name="Gujja S."/>
            <person name="Hansen M."/>
            <person name="Howarth C."/>
            <person name="Imamovic A."/>
            <person name="Larimer J."/>
            <person name="McCowan C."/>
            <person name="Murphy C."/>
            <person name="Neiman D."/>
            <person name="Pearson M."/>
            <person name="Priest M."/>
            <person name="Roberts A."/>
            <person name="Saif S."/>
            <person name="Shea T."/>
            <person name="Sisk P."/>
            <person name="Sykes S."/>
            <person name="Wortman J."/>
            <person name="Nusbaum C."/>
            <person name="Birren B."/>
        </authorList>
    </citation>
    <scope>NUCLEOTIDE SEQUENCE [LARGE SCALE GENOMIC DNA]</scope>
    <source>
        <strain evidence="2 3">NIPH 1103</strain>
    </source>
</reference>
<dbReference type="Gene3D" id="3.30.2090.10">
    <property type="entry name" value="Multidrug efflux transporter AcrB TolC docking domain, DN and DC subdomains"/>
    <property type="match status" value="2"/>
</dbReference>
<proteinExistence type="predicted"/>
<dbReference type="GO" id="GO:0005886">
    <property type="term" value="C:plasma membrane"/>
    <property type="evidence" value="ECO:0007669"/>
    <property type="project" value="TreeGrafter"/>
</dbReference>
<dbReference type="PRINTS" id="PR00702">
    <property type="entry name" value="ACRIFLAVINRP"/>
</dbReference>
<dbReference type="PANTHER" id="PTHR32063">
    <property type="match status" value="1"/>
</dbReference>
<accession>N8RCX0</accession>
<dbReference type="PANTHER" id="PTHR32063:SF18">
    <property type="entry name" value="CATION EFFLUX SYSTEM PROTEIN"/>
    <property type="match status" value="1"/>
</dbReference>
<dbReference type="Gene3D" id="1.20.1640.10">
    <property type="entry name" value="Multidrug efflux transporter AcrB transmembrane domain"/>
    <property type="match status" value="2"/>
</dbReference>
<feature type="transmembrane region" description="Helical" evidence="1">
    <location>
        <begin position="464"/>
        <end position="486"/>
    </location>
</feature>
<sequence length="1042" mass="115469">MKFNLSEWALKNKGIVLYFMLLLGIVGVMSYSKLSQSEDPPFTFKVMVVQTYWPGATAQEVATLVTDRIEKELMTTGQYENIRAYSRPGESMVTFIAKDSYRSSEIPDVWYNVRKKVNDIRSQLPSGVQGPFFNDEFGDTFGNIYVLTGKDFDYAVMKEYADRLQLQLQRVKDVSKVNLVGLQDQKIWIELSNTKAVQLGVPVTAIQEAIQKQNDMAGAGFFETGTDRIQIRVSGHLHSVDDLKKMPLLVGDKTIQLGDVAEVYRGFSEPAQPRMRFMGENGIGIAVSMRKGGDIIALGKNLETEFNHLQKTLPLGMKLQKVSDQPVAVQRSIQEFLKVLAEAVIIVLLVSFFSLGFRTGLVVALSIPLVLAMTFAGMSLFDVGLHKISLGALILALGLLVDDAIIAVEMMAIKMEQGYSRLKAAGFAWQTTAFPMLTGTLITAAGFLPIATAQSGTGEYTRSIFQVVTIALIVSWIAAVLFVPYLGEKLLPDFTKQQQKAAWYLRLWARLRKQPEPVVEAHGTHHDPYQSRFYQSFRNVVEICITYRKTVIAITVAIFVLSVAMFKLVPQQFFPPSNRAEILVDLKLEEGASLTATEQAVHKVEQFLSKQKGIDNYVAYVGTGSPRFYLPLDQQLPQASFAQFVVLASSLDDRDEIRRSLETQIKQLLPQVRTRVSLLENGPPVGYPLQYRVSGEDLATVRAEAQKVAKVLSEDPNTTNVHLDWGEPSKIIAIEIDQDRARQMGVSSVDLANFLNASVTGAVMNQYREKRELIEIRLRGDKSERVEVASLANLAVPTTKGTTVPLAQIAKIESRFEEGLIWHRNRLPTITVRADIRTHLQPATVVQQLAEKMQTLRADLPNGYLLEVGGTVEESAKGQNSVNAGMPLFLAVVMTLLMIQLRSMSRATIVLLTAPLGLIGVVAFLLLFNKPFGFVAMLGTIALSGMIMRNSLILIDQIEQDIQAGHEPWDAVIGATMRRFRPIVLTALAAVLAMIPLSRSIFFGPMAVAIMGGLIVATLLTLFFLPALYAAWFKVKKATHLS</sequence>
<feature type="transmembrane region" description="Helical" evidence="1">
    <location>
        <begin position="884"/>
        <end position="901"/>
    </location>
</feature>
<dbReference type="Gene3D" id="3.30.70.1320">
    <property type="entry name" value="Multidrug efflux transporter AcrB pore domain like"/>
    <property type="match status" value="1"/>
</dbReference>
<protein>
    <recommendedName>
        <fullName evidence="4">SSD domain-containing protein</fullName>
    </recommendedName>
</protein>
<evidence type="ECO:0000313" key="3">
    <source>
        <dbReference type="Proteomes" id="UP000018426"/>
    </source>
</evidence>
<feature type="transmembrane region" description="Helical" evidence="1">
    <location>
        <begin position="393"/>
        <end position="412"/>
    </location>
</feature>
<dbReference type="Gene3D" id="3.30.70.1430">
    <property type="entry name" value="Multidrug efflux transporter AcrB pore domain"/>
    <property type="match status" value="2"/>
</dbReference>
<comment type="caution">
    <text evidence="2">The sequence shown here is derived from an EMBL/GenBank/DDBJ whole genome shotgun (WGS) entry which is preliminary data.</text>
</comment>
<dbReference type="Gene3D" id="3.30.70.1440">
    <property type="entry name" value="Multidrug efflux transporter AcrB pore domain"/>
    <property type="match status" value="1"/>
</dbReference>
<dbReference type="Pfam" id="PF00873">
    <property type="entry name" value="ACR_tran"/>
    <property type="match status" value="1"/>
</dbReference>
<keyword evidence="1" id="KW-0812">Transmembrane</keyword>
<evidence type="ECO:0000313" key="2">
    <source>
        <dbReference type="EMBL" id="ENU33258.1"/>
    </source>
</evidence>
<evidence type="ECO:0008006" key="4">
    <source>
        <dbReference type="Google" id="ProtNLM"/>
    </source>
</evidence>
<feature type="transmembrane region" description="Helical" evidence="1">
    <location>
        <begin position="934"/>
        <end position="955"/>
    </location>
</feature>
<name>N8RCX0_9GAMM</name>
<gene>
    <name evidence="2" type="ORF">F989_01759</name>
</gene>
<dbReference type="InterPro" id="IPR027463">
    <property type="entry name" value="AcrB_DN_DC_subdom"/>
</dbReference>